<dbReference type="GO" id="GO:0000287">
    <property type="term" value="F:magnesium ion binding"/>
    <property type="evidence" value="ECO:0007669"/>
    <property type="project" value="TreeGrafter"/>
</dbReference>
<dbReference type="Pfam" id="PF15617">
    <property type="entry name" value="C-C_Bond_Lyase"/>
    <property type="match status" value="1"/>
</dbReference>
<comment type="caution">
    <text evidence="4">The sequence shown here is derived from an EMBL/GenBank/DDBJ whole genome shotgun (WGS) entry which is preliminary data.</text>
</comment>
<name>A0A1Y3MD67_9BACI</name>
<accession>A0A1Y3MD67</accession>
<keyword evidence="2" id="KW-0479">Metal-binding</keyword>
<dbReference type="RefSeq" id="WP_016112366.1">
    <property type="nucleotide sequence ID" value="NZ_CP189809.1"/>
</dbReference>
<protein>
    <submittedName>
        <fullName evidence="4">Citrate lyase subunit beta</fullName>
    </submittedName>
</protein>
<dbReference type="InterPro" id="IPR015813">
    <property type="entry name" value="Pyrv/PenolPyrv_kinase-like_dom"/>
</dbReference>
<dbReference type="Gene3D" id="3.20.20.60">
    <property type="entry name" value="Phosphoenolpyruvate-binding domains"/>
    <property type="match status" value="1"/>
</dbReference>
<keyword evidence="3" id="KW-0460">Magnesium</keyword>
<dbReference type="InterPro" id="IPR040442">
    <property type="entry name" value="Pyrv_kinase-like_dom_sf"/>
</dbReference>
<keyword evidence="4" id="KW-0456">Lyase</keyword>
<sequence length="404" mass="45994">MKHFSYLSSEEKKKLFYQEPISFSKDITKEQLAYALGATLYTPGTKNTIAVDIAAKKHEGATSIVLCLEDSISDGDVKLAEQNVVIQMQLLAHMIDANRLLPSDVPLLFIRIREPKQMRSLIHELGSAVHCMSGFVFPKFTPANGMSYIHELQDINETYSLSLYGMPILESPEIIYKETRIDTLLAIKAILDSYRTFILNVRIGATDFSGIFGIRRNKDTTIYDIAVIRDCISDIINIFSRKADEYVISGPVWEYFGNKQRVLKPQLRQTPFRKSFGSAGVTMREEMLHRYEDGLIHEVLLDQANGLIGKTVIHPSHIKLVQALHVVTLEDYLDAKAIFEGAQTYNGVMKSSFSNKMNEVKPHYNWARKTLLKSNIYGVLHEQQTFFDLLTEKSKQNVHVPHFK</sequence>
<dbReference type="PANTHER" id="PTHR32308">
    <property type="entry name" value="LYASE BETA SUBUNIT, PUTATIVE (AFU_ORTHOLOGUE AFUA_4G13030)-RELATED"/>
    <property type="match status" value="1"/>
</dbReference>
<reference evidence="4 5" key="1">
    <citation type="submission" date="2017-02" db="EMBL/GenBank/DDBJ databases">
        <title>Bacillus pseudomycoides isolate FSL K6-0042.</title>
        <authorList>
            <person name="Kovac J."/>
        </authorList>
    </citation>
    <scope>NUCLEOTIDE SEQUENCE [LARGE SCALE GENOMIC DNA]</scope>
    <source>
        <strain evidence="4 5">FSL K6-0042</strain>
    </source>
</reference>
<dbReference type="Proteomes" id="UP000195321">
    <property type="component" value="Unassembled WGS sequence"/>
</dbReference>
<gene>
    <name evidence="4" type="ORF">BW425_17135</name>
</gene>
<evidence type="ECO:0000256" key="3">
    <source>
        <dbReference type="ARBA" id="ARBA00022842"/>
    </source>
</evidence>
<evidence type="ECO:0000313" key="5">
    <source>
        <dbReference type="Proteomes" id="UP000195321"/>
    </source>
</evidence>
<evidence type="ECO:0000256" key="1">
    <source>
        <dbReference type="ARBA" id="ARBA00001946"/>
    </source>
</evidence>
<evidence type="ECO:0000313" key="4">
    <source>
        <dbReference type="EMBL" id="OUM47684.1"/>
    </source>
</evidence>
<dbReference type="GO" id="GO:0006107">
    <property type="term" value="P:oxaloacetate metabolic process"/>
    <property type="evidence" value="ECO:0007669"/>
    <property type="project" value="TreeGrafter"/>
</dbReference>
<dbReference type="GO" id="GO:0016829">
    <property type="term" value="F:lyase activity"/>
    <property type="evidence" value="ECO:0007669"/>
    <property type="project" value="UniProtKB-KW"/>
</dbReference>
<dbReference type="EMBL" id="MWPX01000020">
    <property type="protein sequence ID" value="OUM47684.1"/>
    <property type="molecule type" value="Genomic_DNA"/>
</dbReference>
<proteinExistence type="predicted"/>
<dbReference type="PANTHER" id="PTHR32308:SF10">
    <property type="entry name" value="CITRATE LYASE SUBUNIT BETA"/>
    <property type="match status" value="1"/>
</dbReference>
<organism evidence="4 5">
    <name type="scientific">Bacillus pseudomycoides</name>
    <dbReference type="NCBI Taxonomy" id="64104"/>
    <lineage>
        <taxon>Bacteria</taxon>
        <taxon>Bacillati</taxon>
        <taxon>Bacillota</taxon>
        <taxon>Bacilli</taxon>
        <taxon>Bacillales</taxon>
        <taxon>Bacillaceae</taxon>
        <taxon>Bacillus</taxon>
        <taxon>Bacillus cereus group</taxon>
    </lineage>
</organism>
<dbReference type="InterPro" id="IPR039480">
    <property type="entry name" value="C-C_Bond_Lyase-like"/>
</dbReference>
<dbReference type="AlphaFoldDB" id="A0A1Y3MD67"/>
<dbReference type="SUPFAM" id="SSF51621">
    <property type="entry name" value="Phosphoenolpyruvate/pyruvate domain"/>
    <property type="match status" value="1"/>
</dbReference>
<evidence type="ECO:0000256" key="2">
    <source>
        <dbReference type="ARBA" id="ARBA00022723"/>
    </source>
</evidence>
<comment type="cofactor">
    <cofactor evidence="1">
        <name>Mg(2+)</name>
        <dbReference type="ChEBI" id="CHEBI:18420"/>
    </cofactor>
</comment>